<evidence type="ECO:0000313" key="3">
    <source>
        <dbReference type="EMBL" id="KAG5177913.1"/>
    </source>
</evidence>
<evidence type="ECO:0000256" key="2">
    <source>
        <dbReference type="SAM" id="MobiDB-lite"/>
    </source>
</evidence>
<proteinExistence type="predicted"/>
<organism evidence="3 4">
    <name type="scientific">Tribonema minus</name>
    <dbReference type="NCBI Taxonomy" id="303371"/>
    <lineage>
        <taxon>Eukaryota</taxon>
        <taxon>Sar</taxon>
        <taxon>Stramenopiles</taxon>
        <taxon>Ochrophyta</taxon>
        <taxon>PX clade</taxon>
        <taxon>Xanthophyceae</taxon>
        <taxon>Tribonematales</taxon>
        <taxon>Tribonemataceae</taxon>
        <taxon>Tribonema</taxon>
    </lineage>
</organism>
<feature type="compositionally biased region" description="Pro residues" evidence="2">
    <location>
        <begin position="271"/>
        <end position="285"/>
    </location>
</feature>
<comment type="caution">
    <text evidence="3">The sequence shown here is derived from an EMBL/GenBank/DDBJ whole genome shotgun (WGS) entry which is preliminary data.</text>
</comment>
<gene>
    <name evidence="3" type="ORF">JKP88DRAFT_331106</name>
</gene>
<evidence type="ECO:0000256" key="1">
    <source>
        <dbReference type="SAM" id="Coils"/>
    </source>
</evidence>
<dbReference type="EMBL" id="JAFCMP010000520">
    <property type="protein sequence ID" value="KAG5177913.1"/>
    <property type="molecule type" value="Genomic_DNA"/>
</dbReference>
<reference evidence="3" key="1">
    <citation type="submission" date="2021-02" db="EMBL/GenBank/DDBJ databases">
        <title>First Annotated Genome of the Yellow-green Alga Tribonema minus.</title>
        <authorList>
            <person name="Mahan K.M."/>
        </authorList>
    </citation>
    <scope>NUCLEOTIDE SEQUENCE</scope>
    <source>
        <strain evidence="3">UTEX B ZZ1240</strain>
    </source>
</reference>
<sequence>MTMTAASRTERGQKLRALNWVKQVRNDLTSAEFALQLDQGLSGAESRGAGGKVPGLRRKWRSIDYDSIAVRLESNLRLINEGRVRSLGLDKAVTEEELAELQARLVKTMSDVSAAIVKQDQVDDEERGLRKEKFKQEQALHADTAPVEATNFAVTAPAKVAPPNGSSAQLVNGASAADAPQKGGAKLTPEFGLFVRDDGTVDWDGAIQSGREVARFGKELWERINGQDPVEEELKKSAAGGGGGGGGQLFGAAAKERKPDPPTVQVSRCALPPPPPPPPPLLCAG</sequence>
<dbReference type="OrthoDB" id="275278at2759"/>
<evidence type="ECO:0000313" key="4">
    <source>
        <dbReference type="Proteomes" id="UP000664859"/>
    </source>
</evidence>
<accession>A0A835YNT1</accession>
<keyword evidence="4" id="KW-1185">Reference proteome</keyword>
<feature type="region of interest" description="Disordered" evidence="2">
    <location>
        <begin position="226"/>
        <end position="285"/>
    </location>
</feature>
<feature type="compositionally biased region" description="Gly residues" evidence="2">
    <location>
        <begin position="239"/>
        <end position="249"/>
    </location>
</feature>
<protein>
    <submittedName>
        <fullName evidence="3">Uncharacterized protein</fullName>
    </submittedName>
</protein>
<name>A0A835YNT1_9STRA</name>
<dbReference type="AlphaFoldDB" id="A0A835YNT1"/>
<dbReference type="Proteomes" id="UP000664859">
    <property type="component" value="Unassembled WGS sequence"/>
</dbReference>
<feature type="coiled-coil region" evidence="1">
    <location>
        <begin position="84"/>
        <end position="111"/>
    </location>
</feature>
<keyword evidence="1" id="KW-0175">Coiled coil</keyword>